<dbReference type="EMBL" id="CAJHOE010000002">
    <property type="protein sequence ID" value="CAD7288244.1"/>
    <property type="molecule type" value="Genomic_DNA"/>
</dbReference>
<comment type="caution">
    <text evidence="3">The sequence shown here is derived from an EMBL/GenBank/DDBJ whole genome shotgun (WGS) entry which is preliminary data.</text>
</comment>
<organism evidence="3 4">
    <name type="scientific">Campylobacter suis</name>
    <dbReference type="NCBI Taxonomy" id="2790657"/>
    <lineage>
        <taxon>Bacteria</taxon>
        <taxon>Pseudomonadati</taxon>
        <taxon>Campylobacterota</taxon>
        <taxon>Epsilonproteobacteria</taxon>
        <taxon>Campylobacterales</taxon>
        <taxon>Campylobacteraceae</taxon>
        <taxon>Campylobacter</taxon>
    </lineage>
</organism>
<dbReference type="InterPro" id="IPR051220">
    <property type="entry name" value="TFA_Chaperone"/>
</dbReference>
<dbReference type="Gene3D" id="3.40.50.300">
    <property type="entry name" value="P-loop containing nucleotide triphosphate hydrolases"/>
    <property type="match status" value="1"/>
</dbReference>
<dbReference type="InterPro" id="IPR046453">
    <property type="entry name" value="GpA_ATPase"/>
</dbReference>
<proteinExistence type="predicted"/>
<evidence type="ECO:0000313" key="4">
    <source>
        <dbReference type="Proteomes" id="UP000789359"/>
    </source>
</evidence>
<reference evidence="3 4" key="1">
    <citation type="submission" date="2020-11" db="EMBL/GenBank/DDBJ databases">
        <authorList>
            <person name="Peeters C."/>
        </authorList>
    </citation>
    <scope>NUCLEOTIDE SEQUENCE [LARGE SCALE GENOMIC DNA]</scope>
    <source>
        <strain evidence="3 4">LMG 8286</strain>
    </source>
</reference>
<protein>
    <recommendedName>
        <fullName evidence="5">Terminase</fullName>
    </recommendedName>
</protein>
<feature type="domain" description="Phage terminase large subunit GpA ATPase" evidence="1">
    <location>
        <begin position="36"/>
        <end position="277"/>
    </location>
</feature>
<feature type="domain" description="Terminase large subunit GpA endonuclease" evidence="2">
    <location>
        <begin position="286"/>
        <end position="558"/>
    </location>
</feature>
<evidence type="ECO:0008006" key="5">
    <source>
        <dbReference type="Google" id="ProtNLM"/>
    </source>
</evidence>
<evidence type="ECO:0000259" key="2">
    <source>
        <dbReference type="Pfam" id="PF20454"/>
    </source>
</evidence>
<sequence length="564" mass="64171">MGILSKIFAKSIFVKKKMTLTQWSENHRVLSRESSAQYGKFKAFAYQKEPMDEISNTRRAKVVLLFASQLGKSEMINNAIGYFIHQEPSTILFMLPNENDAEDYSKRRLAPMIRDCEALKELINANDANNTILIKNFSGGNLALVGSNSVSKLASKPIKILLIDEADRCENTKEGSAIKLAEKRTVTFSQRKIVISSTPTLKDSSQILSEFELSDKRYFFIKCPHCGYSQTLDFSHVVWEKDKDNKPIFESVRYTCADCGALLSESEKNRAVASGEWVATNPSAKTAGFFLNAFYSPFFSMQDIVRDWYESKDDQSKLQTFINTIEARGFEPPTISLNSDELFDRIEPYDSQNVPECVKFITAGVDIQANRIEINFIGWASGFEAFNIEYKQIHGNTDQEEVWAEAFKYLHKKFTLSNGKELTLMLGLVDSGFNTERVYKFCATSKRLLATKGANEGINREDFINPIKKIKNGCYFMRVGTYKGKSELMRLLKIKEAGSGYFHYGKGYTREFFAQLNAEKLQKLKNKNGYEKLQWVKIRERNEALDISVLALAGAKIVTKKVKF</sequence>
<gene>
    <name evidence="3" type="ORF">LMG8286_01212</name>
</gene>
<dbReference type="Pfam" id="PF20454">
    <property type="entry name" value="GpA_nuclease"/>
    <property type="match status" value="1"/>
</dbReference>
<dbReference type="PANTHER" id="PTHR34413:SF2">
    <property type="entry name" value="PROPHAGE TAIL FIBER ASSEMBLY PROTEIN HOMOLOG TFAE-RELATED"/>
    <property type="match status" value="1"/>
</dbReference>
<dbReference type="RefSeq" id="WP_230056966.1">
    <property type="nucleotide sequence ID" value="NZ_CAJHOE010000002.1"/>
</dbReference>
<dbReference type="InterPro" id="IPR046454">
    <property type="entry name" value="GpA_endonuclease"/>
</dbReference>
<dbReference type="InterPro" id="IPR027417">
    <property type="entry name" value="P-loop_NTPase"/>
</dbReference>
<evidence type="ECO:0000259" key="1">
    <source>
        <dbReference type="Pfam" id="PF05876"/>
    </source>
</evidence>
<dbReference type="Proteomes" id="UP000789359">
    <property type="component" value="Unassembled WGS sequence"/>
</dbReference>
<dbReference type="Pfam" id="PF05876">
    <property type="entry name" value="GpA_ATPase"/>
    <property type="match status" value="1"/>
</dbReference>
<evidence type="ECO:0000313" key="3">
    <source>
        <dbReference type="EMBL" id="CAD7288244.1"/>
    </source>
</evidence>
<accession>A0ABM8Q635</accession>
<dbReference type="PANTHER" id="PTHR34413">
    <property type="entry name" value="PROPHAGE TAIL FIBER ASSEMBLY PROTEIN HOMOLOG TFAE-RELATED-RELATED"/>
    <property type="match status" value="1"/>
</dbReference>
<keyword evidence="4" id="KW-1185">Reference proteome</keyword>
<name>A0ABM8Q635_9BACT</name>